<dbReference type="Proteomes" id="UP000613030">
    <property type="component" value="Unassembled WGS sequence"/>
</dbReference>
<protein>
    <submittedName>
        <fullName evidence="1">DinB family protein</fullName>
    </submittedName>
</protein>
<dbReference type="InterPro" id="IPR011463">
    <property type="entry name" value="DUF1569"/>
</dbReference>
<dbReference type="RefSeq" id="WP_202012710.1">
    <property type="nucleotide sequence ID" value="NZ_JAERRB010000006.1"/>
</dbReference>
<dbReference type="SUPFAM" id="SSF109854">
    <property type="entry name" value="DinB/YfiT-like putative metalloenzymes"/>
    <property type="match status" value="1"/>
</dbReference>
<proteinExistence type="predicted"/>
<name>A0ABS1KVY8_9BACT</name>
<dbReference type="Pfam" id="PF07606">
    <property type="entry name" value="DUF1569"/>
    <property type="match status" value="1"/>
</dbReference>
<comment type="caution">
    <text evidence="1">The sequence shown here is derived from an EMBL/GenBank/DDBJ whole genome shotgun (WGS) entry which is preliminary data.</text>
</comment>
<keyword evidence="2" id="KW-1185">Reference proteome</keyword>
<evidence type="ECO:0000313" key="2">
    <source>
        <dbReference type="Proteomes" id="UP000613030"/>
    </source>
</evidence>
<accession>A0ABS1KVY8</accession>
<dbReference type="EMBL" id="JAERRB010000006">
    <property type="protein sequence ID" value="MBL0743397.1"/>
    <property type="molecule type" value="Genomic_DNA"/>
</dbReference>
<dbReference type="Gene3D" id="1.20.120.450">
    <property type="entry name" value="dinb family like domain"/>
    <property type="match status" value="1"/>
</dbReference>
<gene>
    <name evidence="1" type="ORF">JI741_19345</name>
</gene>
<organism evidence="1 2">
    <name type="scientific">Chryseolinea lacunae</name>
    <dbReference type="NCBI Taxonomy" id="2801331"/>
    <lineage>
        <taxon>Bacteria</taxon>
        <taxon>Pseudomonadati</taxon>
        <taxon>Bacteroidota</taxon>
        <taxon>Cytophagia</taxon>
        <taxon>Cytophagales</taxon>
        <taxon>Fulvivirgaceae</taxon>
        <taxon>Chryseolinea</taxon>
    </lineage>
</organism>
<evidence type="ECO:0000313" key="1">
    <source>
        <dbReference type="EMBL" id="MBL0743397.1"/>
    </source>
</evidence>
<sequence length="148" mass="17204">MKTVFDKPTRDELIRRIDSLSENDTAQWGKMSVYQMAKHCALWEEMVMGTLPIKRAFIGYLFGRLALKQSLKDDKPMGHNAPTSPKLLVKERHGDLAAEKKKWKTLLEENAQSPARNFVHPFFGTITTEQLGYHAFKHIDHHLRQFNR</sequence>
<dbReference type="InterPro" id="IPR034660">
    <property type="entry name" value="DinB/YfiT-like"/>
</dbReference>
<reference evidence="1 2" key="1">
    <citation type="submission" date="2021-01" db="EMBL/GenBank/DDBJ databases">
        <title>Chryseolinea sp. Jin1 Genome sequencing and assembly.</title>
        <authorList>
            <person name="Kim I."/>
        </authorList>
    </citation>
    <scope>NUCLEOTIDE SEQUENCE [LARGE SCALE GENOMIC DNA]</scope>
    <source>
        <strain evidence="1 2">Jin1</strain>
    </source>
</reference>